<dbReference type="SMART" id="SM00064">
    <property type="entry name" value="FYVE"/>
    <property type="match status" value="1"/>
</dbReference>
<dbReference type="OMA" id="CAQTLMN"/>
<dbReference type="InterPro" id="IPR000225">
    <property type="entry name" value="Armadillo"/>
</dbReference>
<dbReference type="SUPFAM" id="SSF48371">
    <property type="entry name" value="ARM repeat"/>
    <property type="match status" value="2"/>
</dbReference>
<dbReference type="eggNOG" id="KOG0940">
    <property type="taxonomic scope" value="Eukaryota"/>
</dbReference>
<feature type="compositionally biased region" description="Low complexity" evidence="5">
    <location>
        <begin position="125"/>
        <end position="163"/>
    </location>
</feature>
<evidence type="ECO:0000256" key="2">
    <source>
        <dbReference type="ARBA" id="ARBA00022771"/>
    </source>
</evidence>
<proteinExistence type="predicted"/>
<dbReference type="VEuPathDB" id="FungiDB:PYU1_G009450"/>
<reference evidence="9" key="1">
    <citation type="journal article" date="2010" name="Genome Biol.">
        <title>Genome sequence of the necrotrophic plant pathogen Pythium ultimum reveals original pathogenicity mechanisms and effector repertoire.</title>
        <authorList>
            <person name="Levesque C.A."/>
            <person name="Brouwer H."/>
            <person name="Cano L."/>
            <person name="Hamilton J.P."/>
            <person name="Holt C."/>
            <person name="Huitema E."/>
            <person name="Raffaele S."/>
            <person name="Robideau G.P."/>
            <person name="Thines M."/>
            <person name="Win J."/>
            <person name="Zerillo M.M."/>
            <person name="Beakes G.W."/>
            <person name="Boore J.L."/>
            <person name="Busam D."/>
            <person name="Dumas B."/>
            <person name="Ferriera S."/>
            <person name="Fuerstenberg S.I."/>
            <person name="Gachon C.M."/>
            <person name="Gaulin E."/>
            <person name="Govers F."/>
            <person name="Grenville-Briggs L."/>
            <person name="Horner N."/>
            <person name="Hostetler J."/>
            <person name="Jiang R.H."/>
            <person name="Johnson J."/>
            <person name="Krajaejun T."/>
            <person name="Lin H."/>
            <person name="Meijer H.J."/>
            <person name="Moore B."/>
            <person name="Morris P."/>
            <person name="Phuntmart V."/>
            <person name="Puiu D."/>
            <person name="Shetty J."/>
            <person name="Stajich J.E."/>
            <person name="Tripathy S."/>
            <person name="Wawra S."/>
            <person name="van West P."/>
            <person name="Whitty B.R."/>
            <person name="Coutinho P.M."/>
            <person name="Henrissat B."/>
            <person name="Martin F."/>
            <person name="Thomas P.D."/>
            <person name="Tyler B.M."/>
            <person name="De Vries R.P."/>
            <person name="Kamoun S."/>
            <person name="Yandell M."/>
            <person name="Tisserat N."/>
            <person name="Buell C.R."/>
        </authorList>
    </citation>
    <scope>NUCLEOTIDE SEQUENCE</scope>
    <source>
        <strain evidence="9">DAOM:BR144</strain>
    </source>
</reference>
<evidence type="ECO:0000313" key="8">
    <source>
        <dbReference type="EnsemblProtists" id="PYU1_T009468"/>
    </source>
</evidence>
<keyword evidence="9" id="KW-1185">Reference proteome</keyword>
<dbReference type="HOGENOM" id="CLU_228648_0_0_1"/>
<organism evidence="8 9">
    <name type="scientific">Globisporangium ultimum (strain ATCC 200006 / CBS 805.95 / DAOM BR144)</name>
    <name type="common">Pythium ultimum</name>
    <dbReference type="NCBI Taxonomy" id="431595"/>
    <lineage>
        <taxon>Eukaryota</taxon>
        <taxon>Sar</taxon>
        <taxon>Stramenopiles</taxon>
        <taxon>Oomycota</taxon>
        <taxon>Peronosporomycetes</taxon>
        <taxon>Pythiales</taxon>
        <taxon>Pythiaceae</taxon>
        <taxon>Globisporangium</taxon>
    </lineage>
</organism>
<dbReference type="InterPro" id="IPR000306">
    <property type="entry name" value="Znf_FYVE"/>
</dbReference>
<dbReference type="STRING" id="431595.K3WWX0"/>
<dbReference type="SMART" id="SM00185">
    <property type="entry name" value="ARM"/>
    <property type="match status" value="5"/>
</dbReference>
<dbReference type="CDD" id="cd00065">
    <property type="entry name" value="FYVE_like_SF"/>
    <property type="match status" value="1"/>
</dbReference>
<dbReference type="GO" id="GO:0008270">
    <property type="term" value="F:zinc ion binding"/>
    <property type="evidence" value="ECO:0007669"/>
    <property type="project" value="UniProtKB-KW"/>
</dbReference>
<dbReference type="EMBL" id="GL376622">
    <property type="status" value="NOT_ANNOTATED_CDS"/>
    <property type="molecule type" value="Genomic_DNA"/>
</dbReference>
<dbReference type="Gene3D" id="1.25.10.10">
    <property type="entry name" value="Leucine-rich Repeat Variant"/>
    <property type="match status" value="3"/>
</dbReference>
<dbReference type="InterPro" id="IPR011011">
    <property type="entry name" value="Znf_FYVE_PHD"/>
</dbReference>
<feature type="region of interest" description="Disordered" evidence="5">
    <location>
        <begin position="68"/>
        <end position="108"/>
    </location>
</feature>
<dbReference type="InterPro" id="IPR001202">
    <property type="entry name" value="WW_dom"/>
</dbReference>
<evidence type="ECO:0000259" key="6">
    <source>
        <dbReference type="PROSITE" id="PS50020"/>
    </source>
</evidence>
<sequence length="2109" mass="231614">MSSSSSASAWERVNDAQGRVFYVNHITRETSWHLPTNDPLPPGWQELRDPAGRVYFVDHTTRTTTWRDPRVEARARNSATRVSSGGSPPSLEASTMSVAAQENGSAQHNVARGVLNNSLDERMSSHSAHSAHSAPTYNASHLSDESSSSSGRSSSAARRVSSAGTLNFPNSSDLSSFASGMTTNETSMDRANVAAVSLDETIDIARVDPDANLVKKPSDLMQAFPPPAGAFAATVAATNLDEIEDKELQLRLRRCFAPILVRDDSAGCSQCGSKFGVLRRRHHCKLCGNVFCAECTAHKVNLPIDGPGYEQKQPVCQRCFRNVEAGDYYSFVGLRRLLDDPARTVDEKVEQMMQLSTALKSGREETTRGLGLHRIAQLNDIEAAGGVASFCQLLDTSVEDIQKVALEMLANLIALQNGAGNEISAGEAFAQSGACTQLVKVMGNRVIELQLGRSVRPEVERKALRLVFHVCKSKACQNALRKAGGGIRLLEILAPDSPAPLETKVEAARCLKKYVRKNTENAVELTGNSGVTLLCDLLGDFLNLRTNSVLEANGANPEESFDVAIEAILSTICECIHVSELNAMPGVRGVVQIPPSAISSFVTILQKGDRMNRMLASQVLIQASQEPSMIPVIAKDREFIKEMMWMLDSEDDSTIASEILYGLCQTTPKQDADVADDAHENILRVIYELDVFDLVLKKLKACVVGEDQFTGEINFQKNLLGITKCFSAESAAYADYICSRECVPALSAFLMSKKTSLIPLCAQTLMNLCEFSPSVFNELVDRNASDFFQRLLQTPPDENRLSALRYFGALIDNDRGFSVTVLDTLFLMASGRDTALKAKSIEILARLTGVKTIASLLEPVQESTNPEIVELVEKLRERVVGPLFFPGLMGMISSSADAEARVNAIKCIRCAIDGGEDIVRRMVEHDVFRVFCVTMRKWMNASVDSPSTTERQVSTYVLQLLYLILKSSPSLLSSTSDADVENLVTVVTEFIVSQPGRLAMGIRIVRLFITHPTWKNCFFSSYTVDSSAAGHEFLQALVNGVEQSSATAGQTTQDTVFEDCMAVLKELLQETSNDPMVNLIISAGVHTSLLELIREDSSSFVIENALELVDLLTQTRRVRLLILESGATLTTLVLMYSKITLSYDELEPAKQAASHQIGRILVHLSTDPLEFRKMLYDHRGVLPSTILRNILSAPDDVSQTAEEIVLNLVESDFATCPLWINLIETSDIQLAFRVMVVAKRPSVQVTAARKLTDIVFSTPEKLEDEESGLSVSERSTLVSTLIGFLVDFDPRTSVIGILALTLLLKHGQVFDPAQMEKVVVDGAISLVYWMQKGTERHQENAVTILHDGVTDPLMMAKFYEQLRSPAVQRDAVFIIEIGQQLLDLNIHTNTEGFFKRCDLLYGILVEMDFSSLSAECLEIVEEVTLFLLGLIRGKDQVDAHLLPKLIRFITLQASFDANRNKLIKHGVIESMVAFLQSQKDLPDRSAEAMDESQRLLKQLCVQDMQRLISANGVETLVDILDTSRDGSIDAVEVLDLFNLIVRSGKVGRRALMESAGVISCITKSFADIVGDCENAEDLSPALLSNDLMKLELACGICSLVFSLSCGHAYREQVLLTSSLLMPILLILEWIPSNFADGASDKLKTKLETVLCIGLGFLGGAIISEEKSLRSDAEKTEVYKRIRNVHTQTLRTFTTGHESRELFILACEGLVTIYQNRKAFVALDAAMHFELTELLAMQGVAALDNGLFSRECATTVLELTATIMSSERSVEGQEEWEKFLWVVDLLLYVIGKSSAAGPEVDISIILQLLNRFCSTYELRRSIFEHSEYSKLLEALEMFVSDIQWRQYKRQAAKALAAFGEDEMLDHANSPTHRSSRHRVPSFGGSEREEYAVRCFHCRQIVHVPGNVSACVLPCPYCQKPVGEAVNGTTPSVESLPSVENEIDDTLDADGDIRANPNRRHSSGATQEINCQNCSRLVVLPRETDSMAEFACPHCHQSPTITQSSPKSDLPLSMNMANGIGGMQQAPPAPSPSGIDARDTKVVSCGHCSKHLIVKNGASAVKCPSCQGVSKLSTTTTQEMMRCQNCNTLLSLPAGARAYKCMKCLHTTRLS</sequence>
<evidence type="ECO:0000259" key="7">
    <source>
        <dbReference type="PROSITE" id="PS50178"/>
    </source>
</evidence>
<dbReference type="Proteomes" id="UP000019132">
    <property type="component" value="Unassembled WGS sequence"/>
</dbReference>
<evidence type="ECO:0000256" key="1">
    <source>
        <dbReference type="ARBA" id="ARBA00022723"/>
    </source>
</evidence>
<dbReference type="InterPro" id="IPR016024">
    <property type="entry name" value="ARM-type_fold"/>
</dbReference>
<dbReference type="InterPro" id="IPR018247">
    <property type="entry name" value="EF_Hand_1_Ca_BS"/>
</dbReference>
<dbReference type="Pfam" id="PF00397">
    <property type="entry name" value="WW"/>
    <property type="match status" value="2"/>
</dbReference>
<dbReference type="PANTHER" id="PTHR23164">
    <property type="entry name" value="EARLY ENDOSOME ANTIGEN 1"/>
    <property type="match status" value="1"/>
</dbReference>
<dbReference type="InterPro" id="IPR013083">
    <property type="entry name" value="Znf_RING/FYVE/PHD"/>
</dbReference>
<dbReference type="Gene3D" id="3.30.40.10">
    <property type="entry name" value="Zinc/RING finger domain, C3HC4 (zinc finger)"/>
    <property type="match status" value="1"/>
</dbReference>
<reference evidence="8" key="3">
    <citation type="submission" date="2015-02" db="UniProtKB">
        <authorList>
            <consortium name="EnsemblProtists"/>
        </authorList>
    </citation>
    <scope>IDENTIFICATION</scope>
    <source>
        <strain evidence="8">DAOM BR144</strain>
    </source>
</reference>
<dbReference type="SUPFAM" id="SSF51045">
    <property type="entry name" value="WW domain"/>
    <property type="match status" value="2"/>
</dbReference>
<dbReference type="CDD" id="cd00201">
    <property type="entry name" value="WW"/>
    <property type="match status" value="2"/>
</dbReference>
<dbReference type="SMART" id="SM00456">
    <property type="entry name" value="WW"/>
    <property type="match status" value="2"/>
</dbReference>
<dbReference type="InterPro" id="IPR036020">
    <property type="entry name" value="WW_dom_sf"/>
</dbReference>
<feature type="domain" description="WW" evidence="6">
    <location>
        <begin position="38"/>
        <end position="71"/>
    </location>
</feature>
<dbReference type="InterPro" id="IPR017455">
    <property type="entry name" value="Znf_FYVE-rel"/>
</dbReference>
<dbReference type="PROSITE" id="PS50178">
    <property type="entry name" value="ZF_FYVE"/>
    <property type="match status" value="1"/>
</dbReference>
<dbReference type="PROSITE" id="PS01159">
    <property type="entry name" value="WW_DOMAIN_1"/>
    <property type="match status" value="1"/>
</dbReference>
<dbReference type="eggNOG" id="KOG0230">
    <property type="taxonomic scope" value="Eukaryota"/>
</dbReference>
<evidence type="ECO:0008006" key="10">
    <source>
        <dbReference type="Google" id="ProtNLM"/>
    </source>
</evidence>
<feature type="compositionally biased region" description="Polar residues" evidence="5">
    <location>
        <begin position="77"/>
        <end position="108"/>
    </location>
</feature>
<dbReference type="Pfam" id="PF01363">
    <property type="entry name" value="FYVE"/>
    <property type="match status" value="1"/>
</dbReference>
<dbReference type="EnsemblProtists" id="PYU1_T009468">
    <property type="protein sequence ID" value="PYU1_T009468"/>
    <property type="gene ID" value="PYU1_G009450"/>
</dbReference>
<name>K3WWX0_GLOUD</name>
<dbReference type="PROSITE" id="PS50020">
    <property type="entry name" value="WW_DOMAIN_2"/>
    <property type="match status" value="2"/>
</dbReference>
<keyword evidence="3" id="KW-0862">Zinc</keyword>
<protein>
    <recommendedName>
        <fullName evidence="10">HECT-type E3 ubiquitin transferase</fullName>
    </recommendedName>
</protein>
<evidence type="ECO:0000256" key="4">
    <source>
        <dbReference type="PROSITE-ProRule" id="PRU00091"/>
    </source>
</evidence>
<reference evidence="9" key="2">
    <citation type="submission" date="2010-04" db="EMBL/GenBank/DDBJ databases">
        <authorList>
            <person name="Buell R."/>
            <person name="Hamilton J."/>
            <person name="Hostetler J."/>
        </authorList>
    </citation>
    <scope>NUCLEOTIDE SEQUENCE [LARGE SCALE GENOMIC DNA]</scope>
    <source>
        <strain evidence="9">DAOM:BR144</strain>
    </source>
</reference>
<evidence type="ECO:0000313" key="9">
    <source>
        <dbReference type="Proteomes" id="UP000019132"/>
    </source>
</evidence>
<dbReference type="InterPro" id="IPR011989">
    <property type="entry name" value="ARM-like"/>
</dbReference>
<evidence type="ECO:0000256" key="3">
    <source>
        <dbReference type="ARBA" id="ARBA00022833"/>
    </source>
</evidence>
<dbReference type="SUPFAM" id="SSF57903">
    <property type="entry name" value="FYVE/PHD zinc finger"/>
    <property type="match status" value="1"/>
</dbReference>
<accession>K3WWX0</accession>
<dbReference type="Gene3D" id="2.20.70.10">
    <property type="match status" value="2"/>
</dbReference>
<feature type="region of interest" description="Disordered" evidence="5">
    <location>
        <begin position="122"/>
        <end position="165"/>
    </location>
</feature>
<feature type="domain" description="WW" evidence="6">
    <location>
        <begin position="4"/>
        <end position="37"/>
    </location>
</feature>
<dbReference type="PROSITE" id="PS00018">
    <property type="entry name" value="EF_HAND_1"/>
    <property type="match status" value="1"/>
</dbReference>
<keyword evidence="2 4" id="KW-0863">Zinc-finger</keyword>
<keyword evidence="1" id="KW-0479">Metal-binding</keyword>
<evidence type="ECO:0000256" key="5">
    <source>
        <dbReference type="SAM" id="MobiDB-lite"/>
    </source>
</evidence>
<feature type="domain" description="FYVE-type" evidence="7">
    <location>
        <begin position="262"/>
        <end position="324"/>
    </location>
</feature>
<dbReference type="PANTHER" id="PTHR23164:SF29">
    <property type="entry name" value="E3 UBIQUITIN-PROTEIN LIGASE PIB1"/>
    <property type="match status" value="1"/>
</dbReference>
<dbReference type="InParanoid" id="K3WWX0"/>